<dbReference type="InterPro" id="IPR001680">
    <property type="entry name" value="WD40_rpt"/>
</dbReference>
<keyword evidence="4" id="KW-0175">Coiled coil</keyword>
<proteinExistence type="predicted"/>
<evidence type="ECO:0000256" key="1">
    <source>
        <dbReference type="ARBA" id="ARBA00022574"/>
    </source>
</evidence>
<dbReference type="InterPro" id="IPR036322">
    <property type="entry name" value="WD40_repeat_dom_sf"/>
</dbReference>
<dbReference type="SUPFAM" id="SSF50978">
    <property type="entry name" value="WD40 repeat-like"/>
    <property type="match status" value="1"/>
</dbReference>
<protein>
    <submittedName>
        <fullName evidence="5">Uncharacterized protein</fullName>
    </submittedName>
</protein>
<dbReference type="EMBL" id="ASPP01004471">
    <property type="protein sequence ID" value="ETO32119.1"/>
    <property type="molecule type" value="Genomic_DNA"/>
</dbReference>
<gene>
    <name evidence="5" type="ORF">RFI_04999</name>
</gene>
<evidence type="ECO:0000256" key="3">
    <source>
        <dbReference type="PROSITE-ProRule" id="PRU00221"/>
    </source>
</evidence>
<dbReference type="CDD" id="cd00200">
    <property type="entry name" value="WD40"/>
    <property type="match status" value="1"/>
</dbReference>
<dbReference type="Pfam" id="PF00400">
    <property type="entry name" value="WD40"/>
    <property type="match status" value="6"/>
</dbReference>
<feature type="non-terminal residue" evidence="5">
    <location>
        <position position="1"/>
    </location>
</feature>
<dbReference type="SMART" id="SM00320">
    <property type="entry name" value="WD40"/>
    <property type="match status" value="6"/>
</dbReference>
<feature type="repeat" description="WD" evidence="3">
    <location>
        <begin position="240"/>
        <end position="283"/>
    </location>
</feature>
<keyword evidence="6" id="KW-1185">Reference proteome</keyword>
<evidence type="ECO:0000256" key="2">
    <source>
        <dbReference type="ARBA" id="ARBA00022737"/>
    </source>
</evidence>
<evidence type="ECO:0000313" key="5">
    <source>
        <dbReference type="EMBL" id="ETO32119.1"/>
    </source>
</evidence>
<accession>X6P225</accession>
<dbReference type="Proteomes" id="UP000023152">
    <property type="component" value="Unassembled WGS sequence"/>
</dbReference>
<dbReference type="OrthoDB" id="10251381at2759"/>
<dbReference type="PROSITE" id="PS00678">
    <property type="entry name" value="WD_REPEATS_1"/>
    <property type="match status" value="6"/>
</dbReference>
<evidence type="ECO:0000256" key="4">
    <source>
        <dbReference type="SAM" id="Coils"/>
    </source>
</evidence>
<dbReference type="PANTHER" id="PTHR22847">
    <property type="entry name" value="WD40 REPEAT PROTEIN"/>
    <property type="match status" value="1"/>
</dbReference>
<keyword evidence="1 3" id="KW-0853">WD repeat</keyword>
<comment type="caution">
    <text evidence="5">The sequence shown here is derived from an EMBL/GenBank/DDBJ whole genome shotgun (WGS) entry which is preliminary data.</text>
</comment>
<name>X6P225_RETFI</name>
<feature type="repeat" description="WD" evidence="3">
    <location>
        <begin position="314"/>
        <end position="340"/>
    </location>
</feature>
<keyword evidence="2" id="KW-0677">Repeat</keyword>
<feature type="coiled-coil region" evidence="4">
    <location>
        <begin position="65"/>
        <end position="124"/>
    </location>
</feature>
<dbReference type="InterPro" id="IPR020472">
    <property type="entry name" value="WD40_PAC1"/>
</dbReference>
<dbReference type="InterPro" id="IPR019775">
    <property type="entry name" value="WD40_repeat_CS"/>
</dbReference>
<dbReference type="PANTHER" id="PTHR22847:SF637">
    <property type="entry name" value="WD REPEAT DOMAIN 5B"/>
    <property type="match status" value="1"/>
</dbReference>
<dbReference type="GO" id="GO:1990234">
    <property type="term" value="C:transferase complex"/>
    <property type="evidence" value="ECO:0007669"/>
    <property type="project" value="UniProtKB-ARBA"/>
</dbReference>
<reference evidence="5 6" key="1">
    <citation type="journal article" date="2013" name="Curr. Biol.">
        <title>The Genome of the Foraminiferan Reticulomyxa filosa.</title>
        <authorList>
            <person name="Glockner G."/>
            <person name="Hulsmann N."/>
            <person name="Schleicher M."/>
            <person name="Noegel A.A."/>
            <person name="Eichinger L."/>
            <person name="Gallinger C."/>
            <person name="Pawlowski J."/>
            <person name="Sierra R."/>
            <person name="Euteneuer U."/>
            <person name="Pillet L."/>
            <person name="Moustafa A."/>
            <person name="Platzer M."/>
            <person name="Groth M."/>
            <person name="Szafranski K."/>
            <person name="Schliwa M."/>
        </authorList>
    </citation>
    <scope>NUCLEOTIDE SEQUENCE [LARGE SCALE GENOMIC DNA]</scope>
</reference>
<dbReference type="InterPro" id="IPR015943">
    <property type="entry name" value="WD40/YVTN_repeat-like_dom_sf"/>
</dbReference>
<evidence type="ECO:0000313" key="6">
    <source>
        <dbReference type="Proteomes" id="UP000023152"/>
    </source>
</evidence>
<feature type="repeat" description="WD" evidence="3">
    <location>
        <begin position="389"/>
        <end position="442"/>
    </location>
</feature>
<organism evidence="5 6">
    <name type="scientific">Reticulomyxa filosa</name>
    <dbReference type="NCBI Taxonomy" id="46433"/>
    <lineage>
        <taxon>Eukaryota</taxon>
        <taxon>Sar</taxon>
        <taxon>Rhizaria</taxon>
        <taxon>Retaria</taxon>
        <taxon>Foraminifera</taxon>
        <taxon>Monothalamids</taxon>
        <taxon>Reticulomyxidae</taxon>
        <taxon>Reticulomyxa</taxon>
    </lineage>
</organism>
<dbReference type="PROSITE" id="PS50082">
    <property type="entry name" value="WD_REPEATS_2"/>
    <property type="match status" value="6"/>
</dbReference>
<sequence>EDIRKLNIENERLKMELQLKEKKDEEIEYLKQYQKDNLQFNSAQVYYYYYYYYYFLFSKITFVEMEKLKKDIESKNNEIQKIKQEMQVKQKQIMEQQKNFEEKNKQMNENKEEKKENIMNNNSSTSIINIAFNYNFELVRSFKLINTFTGHTDWVRSIDYSIFDDCQFICSGSDDKTVRVWDIDNNKQIQSFNGHSDSVYCVKFSSYHYHNNRQNVICSSSDDNTICFWDVKDNQQLQLFNEHTEGVWGIEISPFNGGRYLVSGSYDSTIRLWDIETSKSLHVFKGHTEGIWCVDFSPLQSDNKSNSIGMIGGNGYTICSGSLDNTIRIWDIEKTKQLTVFKGHEDSVRSTKYGPNESGSDIANTILSGSLDKSVRLWDIRSGKQTQVFDGHTSDVSAVAYSQLVLHNLFNWFKSRPNIICSASKDNTIRFWDVRSNKRELYAIKGEEEKDNGISLEALFIFGNNKNETTFGEFLFTKDPKKEDNILINCN</sequence>
<feature type="repeat" description="WD" evidence="3">
    <location>
        <begin position="341"/>
        <end position="388"/>
    </location>
</feature>
<feature type="repeat" description="WD" evidence="3">
    <location>
        <begin position="148"/>
        <end position="191"/>
    </location>
</feature>
<dbReference type="Gene3D" id="2.130.10.10">
    <property type="entry name" value="YVTN repeat-like/Quinoprotein amine dehydrogenase"/>
    <property type="match status" value="3"/>
</dbReference>
<dbReference type="AlphaFoldDB" id="X6P225"/>
<dbReference type="PROSITE" id="PS50294">
    <property type="entry name" value="WD_REPEATS_REGION"/>
    <property type="match status" value="4"/>
</dbReference>
<dbReference type="PRINTS" id="PR00320">
    <property type="entry name" value="GPROTEINBRPT"/>
</dbReference>
<feature type="repeat" description="WD" evidence="3">
    <location>
        <begin position="192"/>
        <end position="239"/>
    </location>
</feature>